<evidence type="ECO:0000313" key="4">
    <source>
        <dbReference type="EMBL" id="MFB9377329.1"/>
    </source>
</evidence>
<evidence type="ECO:0000313" key="5">
    <source>
        <dbReference type="Proteomes" id="UP001589748"/>
    </source>
</evidence>
<keyword evidence="5" id="KW-1185">Reference proteome</keyword>
<feature type="compositionally biased region" description="Low complexity" evidence="2">
    <location>
        <begin position="196"/>
        <end position="209"/>
    </location>
</feature>
<dbReference type="EMBL" id="JBHMDM010000005">
    <property type="protein sequence ID" value="MFB9377329.1"/>
    <property type="molecule type" value="Genomic_DNA"/>
</dbReference>
<keyword evidence="1" id="KW-0238">DNA-binding</keyword>
<dbReference type="PANTHER" id="PTHR30204">
    <property type="entry name" value="REDOX-CYCLING DRUG-SENSING TRANSCRIPTIONAL ACTIVATOR SOXR"/>
    <property type="match status" value="1"/>
</dbReference>
<dbReference type="InterPro" id="IPR000551">
    <property type="entry name" value="MerR-type_HTH_dom"/>
</dbReference>
<sequence>MSPSSSVPSGVSSDVEPVPAGSSPAGSAADGPAPSARGAGASGARLTLTVAAVAKRLGVAPATLRTWDRRYGLGPSEHTAGEHRRYSATDIARLVVMRRLTLEGLPPGEAAGIAATTSVAAGGFALAEVATIPPAVVQAAMTDAAAVVGPDTELGLLGLAGTAGVADLGDRLPTVDGTATDPVPPRPAASTPPPAARAAAPHATAPRASGARSGPVATTGPDPEVVRGIRETVARLGAARAWDEELAERVLTGGPTAAAEVNAAVAGQSVPAGPRAVLVSGPASPVVPLAALALAELGLGSRCAGVGAPGRMLAAAVRRSTPPAVLLHAEGADDVPPHDGLLSLLAVRPAPLVVLSGSGWAAATVAAATTTAVRAGAVRAKNLAEAVARCASAVRA</sequence>
<dbReference type="PANTHER" id="PTHR30204:SF97">
    <property type="entry name" value="MERR FAMILY REGULATORY PROTEIN"/>
    <property type="match status" value="1"/>
</dbReference>
<dbReference type="SMART" id="SM00422">
    <property type="entry name" value="HTH_MERR"/>
    <property type="match status" value="1"/>
</dbReference>
<dbReference type="SUPFAM" id="SSF46955">
    <property type="entry name" value="Putative DNA-binding domain"/>
    <property type="match status" value="1"/>
</dbReference>
<dbReference type="InterPro" id="IPR047057">
    <property type="entry name" value="MerR_fam"/>
</dbReference>
<dbReference type="PROSITE" id="PS50937">
    <property type="entry name" value="HTH_MERR_2"/>
    <property type="match status" value="1"/>
</dbReference>
<reference evidence="4 5" key="1">
    <citation type="submission" date="2024-09" db="EMBL/GenBank/DDBJ databases">
        <authorList>
            <person name="Sun Q."/>
            <person name="Mori K."/>
        </authorList>
    </citation>
    <scope>NUCLEOTIDE SEQUENCE [LARGE SCALE GENOMIC DNA]</scope>
    <source>
        <strain evidence="4 5">TISTR 1856</strain>
    </source>
</reference>
<name>A0ABV5LT98_9ACTN</name>
<feature type="region of interest" description="Disordered" evidence="2">
    <location>
        <begin position="1"/>
        <end position="40"/>
    </location>
</feature>
<dbReference type="InterPro" id="IPR009061">
    <property type="entry name" value="DNA-bd_dom_put_sf"/>
</dbReference>
<protein>
    <submittedName>
        <fullName evidence="4">MerR family transcriptional regulator</fullName>
    </submittedName>
</protein>
<dbReference type="RefSeq" id="WP_380139229.1">
    <property type="nucleotide sequence ID" value="NZ_JBHLUI010000010.1"/>
</dbReference>
<evidence type="ECO:0000256" key="1">
    <source>
        <dbReference type="ARBA" id="ARBA00023125"/>
    </source>
</evidence>
<proteinExistence type="predicted"/>
<dbReference type="CDD" id="cd01104">
    <property type="entry name" value="HTH_MlrA-CarA"/>
    <property type="match status" value="1"/>
</dbReference>
<feature type="domain" description="HTH merR-type" evidence="3">
    <location>
        <begin position="47"/>
        <end position="116"/>
    </location>
</feature>
<accession>A0ABV5LT98</accession>
<dbReference type="Pfam" id="PF13411">
    <property type="entry name" value="MerR_1"/>
    <property type="match status" value="1"/>
</dbReference>
<gene>
    <name evidence="4" type="ORF">ACFFVI_10125</name>
</gene>
<evidence type="ECO:0000256" key="2">
    <source>
        <dbReference type="SAM" id="MobiDB-lite"/>
    </source>
</evidence>
<feature type="region of interest" description="Disordered" evidence="2">
    <location>
        <begin position="171"/>
        <end position="226"/>
    </location>
</feature>
<dbReference type="Gene3D" id="1.10.1660.10">
    <property type="match status" value="1"/>
</dbReference>
<organism evidence="4 5">
    <name type="scientific">Kineococcus gynurae</name>
    <dbReference type="NCBI Taxonomy" id="452979"/>
    <lineage>
        <taxon>Bacteria</taxon>
        <taxon>Bacillati</taxon>
        <taxon>Actinomycetota</taxon>
        <taxon>Actinomycetes</taxon>
        <taxon>Kineosporiales</taxon>
        <taxon>Kineosporiaceae</taxon>
        <taxon>Kineococcus</taxon>
    </lineage>
</organism>
<feature type="compositionally biased region" description="Pro residues" evidence="2">
    <location>
        <begin position="182"/>
        <end position="195"/>
    </location>
</feature>
<comment type="caution">
    <text evidence="4">The sequence shown here is derived from an EMBL/GenBank/DDBJ whole genome shotgun (WGS) entry which is preliminary data.</text>
</comment>
<dbReference type="Proteomes" id="UP001589748">
    <property type="component" value="Unassembled WGS sequence"/>
</dbReference>
<evidence type="ECO:0000259" key="3">
    <source>
        <dbReference type="PROSITE" id="PS50937"/>
    </source>
</evidence>